<gene>
    <name evidence="4" type="primary">Pnpla1</name>
    <name evidence="4" type="ORF">AK812_SmicGene40249</name>
</gene>
<comment type="caution">
    <text evidence="2">Lacks conserved residue(s) required for the propagation of feature annotation.</text>
</comment>
<evidence type="ECO:0000259" key="3">
    <source>
        <dbReference type="PROSITE" id="PS51635"/>
    </source>
</evidence>
<dbReference type="InterPro" id="IPR002641">
    <property type="entry name" value="PNPLA_dom"/>
</dbReference>
<keyword evidence="5" id="KW-1185">Reference proteome</keyword>
<feature type="short sequence motif" description="DGA/G" evidence="2">
    <location>
        <begin position="167"/>
        <end position="169"/>
    </location>
</feature>
<evidence type="ECO:0000313" key="5">
    <source>
        <dbReference type="Proteomes" id="UP000186817"/>
    </source>
</evidence>
<protein>
    <submittedName>
        <fullName evidence="4">Patatin-like phospholipase domain-containing protein 1</fullName>
    </submittedName>
</protein>
<evidence type="ECO:0000313" key="4">
    <source>
        <dbReference type="EMBL" id="OLP79465.1"/>
    </source>
</evidence>
<dbReference type="PANTHER" id="PTHR12406:SF7">
    <property type="entry name" value="PATATIN-LIKE PHOSPHOLIPASE DOMAIN-CONTAINING PROTEIN 4"/>
    <property type="match status" value="1"/>
</dbReference>
<dbReference type="Proteomes" id="UP000186817">
    <property type="component" value="Unassembled WGS sequence"/>
</dbReference>
<keyword evidence="2" id="KW-0442">Lipid degradation</keyword>
<feature type="active site" description="Proton acceptor" evidence="2">
    <location>
        <position position="167"/>
    </location>
</feature>
<reference evidence="4 5" key="1">
    <citation type="submission" date="2016-02" db="EMBL/GenBank/DDBJ databases">
        <title>Genome analysis of coral dinoflagellate symbionts highlights evolutionary adaptations to a symbiotic lifestyle.</title>
        <authorList>
            <person name="Aranda M."/>
            <person name="Li Y."/>
            <person name="Liew Y.J."/>
            <person name="Baumgarten S."/>
            <person name="Simakov O."/>
            <person name="Wilson M."/>
            <person name="Piel J."/>
            <person name="Ashoor H."/>
            <person name="Bougouffa S."/>
            <person name="Bajic V.B."/>
            <person name="Ryu T."/>
            <person name="Ravasi T."/>
            <person name="Bayer T."/>
            <person name="Micklem G."/>
            <person name="Kim H."/>
            <person name="Bhak J."/>
            <person name="Lajeunesse T.C."/>
            <person name="Voolstra C.R."/>
        </authorList>
    </citation>
    <scope>NUCLEOTIDE SEQUENCE [LARGE SCALE GENOMIC DNA]</scope>
    <source>
        <strain evidence="4 5">CCMP2467</strain>
    </source>
</reference>
<dbReference type="GO" id="GO:0005811">
    <property type="term" value="C:lipid droplet"/>
    <property type="evidence" value="ECO:0007669"/>
    <property type="project" value="TreeGrafter"/>
</dbReference>
<dbReference type="GO" id="GO:0019433">
    <property type="term" value="P:triglyceride catabolic process"/>
    <property type="evidence" value="ECO:0007669"/>
    <property type="project" value="TreeGrafter"/>
</dbReference>
<name>A0A1Q9C9A5_SYMMI</name>
<keyword evidence="2" id="KW-0378">Hydrolase</keyword>
<dbReference type="Pfam" id="PF01734">
    <property type="entry name" value="Patatin"/>
    <property type="match status" value="1"/>
</dbReference>
<sequence length="249" mass="26106">MTSRLRPGSQPLALSFSSSALLFVYQAGVAEALLACQRFKGDVAAVHGSSGGALVAALFLCGRDALAKTKAYLNSGKLFQNIGLADVWDPARLIPRAVEESGALPEDAHARLSGKLHVQCTRGGMMTSAEPVTYSTFASNSELLSILQASSSFAFGGVDIHGEPHWDGGITEVLPVSADLPTVTVAPVSAKAVHICPDAGSWVLPCAVGDCTFMFSSARMMKYWAAGEADAQAFLQRSGYEPLELPAQS</sequence>
<dbReference type="GO" id="GO:0004806">
    <property type="term" value="F:triacylglycerol lipase activity"/>
    <property type="evidence" value="ECO:0007669"/>
    <property type="project" value="TreeGrafter"/>
</dbReference>
<dbReference type="GO" id="GO:0055088">
    <property type="term" value="P:lipid homeostasis"/>
    <property type="evidence" value="ECO:0007669"/>
    <property type="project" value="TreeGrafter"/>
</dbReference>
<dbReference type="InterPro" id="IPR016035">
    <property type="entry name" value="Acyl_Trfase/lysoPLipase"/>
</dbReference>
<dbReference type="GO" id="GO:0005737">
    <property type="term" value="C:cytoplasm"/>
    <property type="evidence" value="ECO:0007669"/>
    <property type="project" value="TreeGrafter"/>
</dbReference>
<feature type="active site" description="Nucleophile" evidence="2">
    <location>
        <position position="50"/>
    </location>
</feature>
<dbReference type="AlphaFoldDB" id="A0A1Q9C9A5"/>
<proteinExistence type="predicted"/>
<dbReference type="PANTHER" id="PTHR12406">
    <property type="entry name" value="CALCIUM-INDEPENDENT PHOSPHOLIPASE A2 IPLA2 -RELATED"/>
    <property type="match status" value="1"/>
</dbReference>
<organism evidence="4 5">
    <name type="scientific">Symbiodinium microadriaticum</name>
    <name type="common">Dinoflagellate</name>
    <name type="synonym">Zooxanthella microadriatica</name>
    <dbReference type="NCBI Taxonomy" id="2951"/>
    <lineage>
        <taxon>Eukaryota</taxon>
        <taxon>Sar</taxon>
        <taxon>Alveolata</taxon>
        <taxon>Dinophyceae</taxon>
        <taxon>Suessiales</taxon>
        <taxon>Symbiodiniaceae</taxon>
        <taxon>Symbiodinium</taxon>
    </lineage>
</organism>
<evidence type="ECO:0000256" key="1">
    <source>
        <dbReference type="ARBA" id="ARBA00023098"/>
    </source>
</evidence>
<dbReference type="EMBL" id="LSRX01001482">
    <property type="protein sequence ID" value="OLP79465.1"/>
    <property type="molecule type" value="Genomic_DNA"/>
</dbReference>
<accession>A0A1Q9C9A5</accession>
<dbReference type="SUPFAM" id="SSF52151">
    <property type="entry name" value="FabD/lysophospholipase-like"/>
    <property type="match status" value="1"/>
</dbReference>
<feature type="short sequence motif" description="GXSXG" evidence="2">
    <location>
        <begin position="48"/>
        <end position="52"/>
    </location>
</feature>
<dbReference type="InterPro" id="IPR033562">
    <property type="entry name" value="PLPL"/>
</dbReference>
<feature type="domain" description="PNPLA" evidence="3">
    <location>
        <begin position="14"/>
        <end position="180"/>
    </location>
</feature>
<dbReference type="GO" id="GO:0016020">
    <property type="term" value="C:membrane"/>
    <property type="evidence" value="ECO:0007669"/>
    <property type="project" value="TreeGrafter"/>
</dbReference>
<comment type="caution">
    <text evidence="4">The sequence shown here is derived from an EMBL/GenBank/DDBJ whole genome shotgun (WGS) entry which is preliminary data.</text>
</comment>
<keyword evidence="1 2" id="KW-0443">Lipid metabolism</keyword>
<dbReference type="OrthoDB" id="415089at2759"/>
<dbReference type="PROSITE" id="PS51635">
    <property type="entry name" value="PNPLA"/>
    <property type="match status" value="1"/>
</dbReference>
<evidence type="ECO:0000256" key="2">
    <source>
        <dbReference type="PROSITE-ProRule" id="PRU01161"/>
    </source>
</evidence>